<feature type="region of interest" description="Disordered" evidence="1">
    <location>
        <begin position="1"/>
        <end position="23"/>
    </location>
</feature>
<keyword evidence="2" id="KW-0812">Transmembrane</keyword>
<keyword evidence="2" id="KW-1133">Transmembrane helix</keyword>
<sequence length="267" mass="29716">MAKEKNNLDQFFKEKLENHTERPSKLAWERLESQLPQQSKSKKGIWWAAAASLTILFTVGYFVLREGNVSVDKSMLADNTTEEVIETPIQIEETTPVETEKAENETENQQATEELNTKPTTTTKSNSKPADSSSKIQKSPATTPQNLVAMTETKEEPKQGNVENVEAPKLEVETPNFTEAELPALKLEKAVAEASEPAMEEPTYRVKIYSSGLTEEPKDKNLIAEIGKTVNEVEDLLGKVDQGFADLQDAKNNLFASITTRKSKAEK</sequence>
<protein>
    <submittedName>
        <fullName evidence="3">Uncharacterized protein</fullName>
    </submittedName>
</protein>
<dbReference type="Proteomes" id="UP000249610">
    <property type="component" value="Unassembled WGS sequence"/>
</dbReference>
<name>A0A327P8B2_9BACT</name>
<feature type="region of interest" description="Disordered" evidence="1">
    <location>
        <begin position="84"/>
        <end position="177"/>
    </location>
</feature>
<dbReference type="AlphaFoldDB" id="A0A327P8B2"/>
<keyword evidence="4" id="KW-1185">Reference proteome</keyword>
<proteinExistence type="predicted"/>
<keyword evidence="2" id="KW-0472">Membrane</keyword>
<feature type="transmembrane region" description="Helical" evidence="2">
    <location>
        <begin position="44"/>
        <end position="64"/>
    </location>
</feature>
<organism evidence="3 4">
    <name type="scientific">Algoriphagus yeomjeoni</name>
    <dbReference type="NCBI Taxonomy" id="291403"/>
    <lineage>
        <taxon>Bacteria</taxon>
        <taxon>Pseudomonadati</taxon>
        <taxon>Bacteroidota</taxon>
        <taxon>Cytophagia</taxon>
        <taxon>Cytophagales</taxon>
        <taxon>Cyclobacteriaceae</taxon>
        <taxon>Algoriphagus</taxon>
    </lineage>
</organism>
<evidence type="ECO:0000313" key="3">
    <source>
        <dbReference type="EMBL" id="RAI88495.1"/>
    </source>
</evidence>
<evidence type="ECO:0000256" key="1">
    <source>
        <dbReference type="SAM" id="MobiDB-lite"/>
    </source>
</evidence>
<evidence type="ECO:0000313" key="4">
    <source>
        <dbReference type="Proteomes" id="UP000249610"/>
    </source>
</evidence>
<evidence type="ECO:0000256" key="2">
    <source>
        <dbReference type="SAM" id="Phobius"/>
    </source>
</evidence>
<comment type="caution">
    <text evidence="3">The sequence shown here is derived from an EMBL/GenBank/DDBJ whole genome shotgun (WGS) entry which is preliminary data.</text>
</comment>
<feature type="compositionally biased region" description="Low complexity" evidence="1">
    <location>
        <begin position="107"/>
        <end position="129"/>
    </location>
</feature>
<feature type="compositionally biased region" description="Polar residues" evidence="1">
    <location>
        <begin position="130"/>
        <end position="148"/>
    </location>
</feature>
<reference evidence="3 4" key="1">
    <citation type="submission" date="2018-06" db="EMBL/GenBank/DDBJ databases">
        <title>Genomic Encyclopedia of Archaeal and Bacterial Type Strains, Phase II (KMG-II): from individual species to whole genera.</title>
        <authorList>
            <person name="Goeker M."/>
        </authorList>
    </citation>
    <scope>NUCLEOTIDE SEQUENCE [LARGE SCALE GENOMIC DNA]</scope>
    <source>
        <strain evidence="3 4">DSM 23446</strain>
    </source>
</reference>
<gene>
    <name evidence="3" type="ORF">LV83_02795</name>
</gene>
<dbReference type="EMBL" id="QLLK01000007">
    <property type="protein sequence ID" value="RAI88495.1"/>
    <property type="molecule type" value="Genomic_DNA"/>
</dbReference>
<dbReference type="RefSeq" id="WP_111612128.1">
    <property type="nucleotide sequence ID" value="NZ_QLLK01000007.1"/>
</dbReference>
<dbReference type="OrthoDB" id="826165at2"/>
<accession>A0A327P8B2</accession>